<dbReference type="AlphaFoldDB" id="A0A482WBR1"/>
<gene>
    <name evidence="1" type="ORF">BDFB_010627</name>
</gene>
<dbReference type="STRING" id="1661398.A0A482WBR1"/>
<dbReference type="EMBL" id="QDEB01006301">
    <property type="protein sequence ID" value="RZC42651.1"/>
    <property type="molecule type" value="Genomic_DNA"/>
</dbReference>
<reference evidence="1 2" key="1">
    <citation type="submission" date="2017-03" db="EMBL/GenBank/DDBJ databases">
        <title>Genome of the blue death feigning beetle - Asbolus verrucosus.</title>
        <authorList>
            <person name="Rider S.D."/>
        </authorList>
    </citation>
    <scope>NUCLEOTIDE SEQUENCE [LARGE SCALE GENOMIC DNA]</scope>
    <source>
        <strain evidence="1">Butters</strain>
        <tissue evidence="1">Head and leg muscle</tissue>
    </source>
</reference>
<comment type="caution">
    <text evidence="1">The sequence shown here is derived from an EMBL/GenBank/DDBJ whole genome shotgun (WGS) entry which is preliminary data.</text>
</comment>
<evidence type="ECO:0000313" key="2">
    <source>
        <dbReference type="Proteomes" id="UP000292052"/>
    </source>
</evidence>
<evidence type="ECO:0000313" key="1">
    <source>
        <dbReference type="EMBL" id="RZC42651.1"/>
    </source>
</evidence>
<proteinExistence type="predicted"/>
<accession>A0A482WBR1</accession>
<dbReference type="InterPro" id="IPR036397">
    <property type="entry name" value="RNaseH_sf"/>
</dbReference>
<dbReference type="PANTHER" id="PTHR47326">
    <property type="entry name" value="TRANSPOSABLE ELEMENT TC3 TRANSPOSASE-LIKE PROTEIN"/>
    <property type="match status" value="1"/>
</dbReference>
<name>A0A482WBR1_ASBVE</name>
<dbReference type="GO" id="GO:0003676">
    <property type="term" value="F:nucleic acid binding"/>
    <property type="evidence" value="ECO:0007669"/>
    <property type="project" value="InterPro"/>
</dbReference>
<dbReference type="Proteomes" id="UP000292052">
    <property type="component" value="Unassembled WGS sequence"/>
</dbReference>
<protein>
    <submittedName>
        <fullName evidence="1">DDE 3 domain containing protein</fullName>
    </submittedName>
</protein>
<dbReference type="PANTHER" id="PTHR47326:SF1">
    <property type="entry name" value="HTH PSQ-TYPE DOMAIN-CONTAINING PROTEIN"/>
    <property type="match status" value="1"/>
</dbReference>
<dbReference type="Gene3D" id="3.30.420.10">
    <property type="entry name" value="Ribonuclease H-like superfamily/Ribonuclease H"/>
    <property type="match status" value="1"/>
</dbReference>
<organism evidence="1 2">
    <name type="scientific">Asbolus verrucosus</name>
    <name type="common">Desert ironclad beetle</name>
    <dbReference type="NCBI Taxonomy" id="1661398"/>
    <lineage>
        <taxon>Eukaryota</taxon>
        <taxon>Metazoa</taxon>
        <taxon>Ecdysozoa</taxon>
        <taxon>Arthropoda</taxon>
        <taxon>Hexapoda</taxon>
        <taxon>Insecta</taxon>
        <taxon>Pterygota</taxon>
        <taxon>Neoptera</taxon>
        <taxon>Endopterygota</taxon>
        <taxon>Coleoptera</taxon>
        <taxon>Polyphaga</taxon>
        <taxon>Cucujiformia</taxon>
        <taxon>Tenebrionidae</taxon>
        <taxon>Pimeliinae</taxon>
        <taxon>Asbolus</taxon>
    </lineage>
</organism>
<keyword evidence="2" id="KW-1185">Reference proteome</keyword>
<dbReference type="OrthoDB" id="6761114at2759"/>
<sequence length="169" mass="20018">MNRHNLHYWSVENPTWNENRNFQSLFSVNVCCGAIGHHLIGLHFFRGTLNSTIYLDFLQNRLPLLLDVAPLETRRRMWFQQDGAPPHNVRIVTEHLNERYSNRWIGRFGSVHWPTRSPDLSPLDFSVWDILQSYVYEVQLRTLEELQDRIQAACGYFARTTLLKMCNQE</sequence>